<accession>A0A085MSG9</accession>
<proteinExistence type="predicted"/>
<gene>
    <name evidence="2" type="ORF">M514_27668</name>
</gene>
<dbReference type="AlphaFoldDB" id="A0A085MSG9"/>
<evidence type="ECO:0000256" key="1">
    <source>
        <dbReference type="SAM" id="MobiDB-lite"/>
    </source>
</evidence>
<dbReference type="EMBL" id="KL367690">
    <property type="protein sequence ID" value="KFD60165.1"/>
    <property type="molecule type" value="Genomic_DNA"/>
</dbReference>
<feature type="non-terminal residue" evidence="2">
    <location>
        <position position="77"/>
    </location>
</feature>
<feature type="compositionally biased region" description="Acidic residues" evidence="1">
    <location>
        <begin position="33"/>
        <end position="42"/>
    </location>
</feature>
<protein>
    <submittedName>
        <fullName evidence="2">Uncharacterized protein</fullName>
    </submittedName>
</protein>
<name>A0A085MSG9_9BILA</name>
<organism evidence="2">
    <name type="scientific">Trichuris suis</name>
    <name type="common">pig whipworm</name>
    <dbReference type="NCBI Taxonomy" id="68888"/>
    <lineage>
        <taxon>Eukaryota</taxon>
        <taxon>Metazoa</taxon>
        <taxon>Ecdysozoa</taxon>
        <taxon>Nematoda</taxon>
        <taxon>Enoplea</taxon>
        <taxon>Dorylaimia</taxon>
        <taxon>Trichinellida</taxon>
        <taxon>Trichuridae</taxon>
        <taxon>Trichuris</taxon>
    </lineage>
</organism>
<evidence type="ECO:0000313" key="2">
    <source>
        <dbReference type="EMBL" id="KFD60165.1"/>
    </source>
</evidence>
<reference evidence="2" key="1">
    <citation type="journal article" date="2014" name="Nat. Genet.">
        <title>Genome and transcriptome of the porcine whipworm Trichuris suis.</title>
        <authorList>
            <person name="Jex A.R."/>
            <person name="Nejsum P."/>
            <person name="Schwarz E.M."/>
            <person name="Hu L."/>
            <person name="Young N.D."/>
            <person name="Hall R.S."/>
            <person name="Korhonen P.K."/>
            <person name="Liao S."/>
            <person name="Thamsborg S."/>
            <person name="Xia J."/>
            <person name="Xu P."/>
            <person name="Wang S."/>
            <person name="Scheerlinck J.P."/>
            <person name="Hofmann A."/>
            <person name="Sternberg P.W."/>
            <person name="Wang J."/>
            <person name="Gasser R.B."/>
        </authorList>
    </citation>
    <scope>NUCLEOTIDE SEQUENCE [LARGE SCALE GENOMIC DNA]</scope>
    <source>
        <strain evidence="2">DCEP-RM93F</strain>
    </source>
</reference>
<dbReference type="Proteomes" id="UP000030758">
    <property type="component" value="Unassembled WGS sequence"/>
</dbReference>
<feature type="non-terminal residue" evidence="2">
    <location>
        <position position="1"/>
    </location>
</feature>
<feature type="compositionally biased region" description="Basic and acidic residues" evidence="1">
    <location>
        <begin position="1"/>
        <end position="22"/>
    </location>
</feature>
<sequence length="77" mass="8921">GRERHRAVDRQRTRGTDRRRPAGNDGPRNVARDDDEDLEEAVPEDKLTLENLAKGFWLFRSAVDLCYDMDPSLLRPL</sequence>
<feature type="region of interest" description="Disordered" evidence="1">
    <location>
        <begin position="1"/>
        <end position="42"/>
    </location>
</feature>